<gene>
    <name evidence="8" type="ORF">RDWZM_009502</name>
</gene>
<keyword evidence="4" id="KW-0808">Transferase</keyword>
<dbReference type="AlphaFoldDB" id="A0A9Q0M6P2"/>
<dbReference type="GO" id="GO:0004364">
    <property type="term" value="F:glutathione transferase activity"/>
    <property type="evidence" value="ECO:0007669"/>
    <property type="project" value="UniProtKB-EC"/>
</dbReference>
<dbReference type="InterPro" id="IPR040079">
    <property type="entry name" value="Glutathione_S-Trfase"/>
</dbReference>
<dbReference type="Proteomes" id="UP001142055">
    <property type="component" value="Chromosome 3"/>
</dbReference>
<dbReference type="SFLD" id="SFLDG00363">
    <property type="entry name" value="AMPS_(cytGST):_Alpha-__Mu-__Pi"/>
    <property type="match status" value="1"/>
</dbReference>
<feature type="domain" description="GST C-terminal" evidence="7">
    <location>
        <begin position="94"/>
        <end position="226"/>
    </location>
</feature>
<dbReference type="Pfam" id="PF02798">
    <property type="entry name" value="GST_N"/>
    <property type="match status" value="1"/>
</dbReference>
<evidence type="ECO:0000313" key="8">
    <source>
        <dbReference type="EMBL" id="KAJ6218345.1"/>
    </source>
</evidence>
<dbReference type="EC" id="2.5.1.18" evidence="3"/>
<dbReference type="SFLD" id="SFLDG01205">
    <property type="entry name" value="AMPS.1"/>
    <property type="match status" value="1"/>
</dbReference>
<comment type="catalytic activity">
    <reaction evidence="5">
        <text>RX + glutathione = an S-substituted glutathione + a halide anion + H(+)</text>
        <dbReference type="Rhea" id="RHEA:16437"/>
        <dbReference type="ChEBI" id="CHEBI:15378"/>
        <dbReference type="ChEBI" id="CHEBI:16042"/>
        <dbReference type="ChEBI" id="CHEBI:17792"/>
        <dbReference type="ChEBI" id="CHEBI:57925"/>
        <dbReference type="ChEBI" id="CHEBI:90779"/>
        <dbReference type="EC" id="2.5.1.18"/>
    </reaction>
</comment>
<evidence type="ECO:0000256" key="5">
    <source>
        <dbReference type="ARBA" id="ARBA00047960"/>
    </source>
</evidence>
<sequence length="236" mass="27778">MAPLKLGYWDIRGLGEPIRMMLKYLNIEFEEVRYGFGDDKAESFPSRDEWLAEKFNLGMDFPNLPYLIEGDLKMTQSVSILKHLARANGLVVTTEPAQTELEMFEAIVLDILHILVFTIYMKQSDTAEDFEKAMETVRFMLASSLKQLDEWFDKNGCKWLGRDQLTYVDFMAYEYLDWYRVFAKSKPIFEKFPNVSAYMKRFEELPNLKEYIASDQHRLADCVSPFVRIGHRWAKE</sequence>
<evidence type="ECO:0000313" key="9">
    <source>
        <dbReference type="Proteomes" id="UP001142055"/>
    </source>
</evidence>
<dbReference type="Gene3D" id="3.40.30.10">
    <property type="entry name" value="Glutaredoxin"/>
    <property type="match status" value="1"/>
</dbReference>
<dbReference type="InterPro" id="IPR036249">
    <property type="entry name" value="Thioredoxin-like_sf"/>
</dbReference>
<dbReference type="OrthoDB" id="4951845at2759"/>
<dbReference type="GO" id="GO:0006749">
    <property type="term" value="P:glutathione metabolic process"/>
    <property type="evidence" value="ECO:0007669"/>
    <property type="project" value="TreeGrafter"/>
</dbReference>
<evidence type="ECO:0000259" key="6">
    <source>
        <dbReference type="PROSITE" id="PS50404"/>
    </source>
</evidence>
<keyword evidence="9" id="KW-1185">Reference proteome</keyword>
<dbReference type="PROSITE" id="PS50405">
    <property type="entry name" value="GST_CTER"/>
    <property type="match status" value="1"/>
</dbReference>
<dbReference type="InterPro" id="IPR010987">
    <property type="entry name" value="Glutathione-S-Trfase_C-like"/>
</dbReference>
<name>A0A9Q0M6P2_BLOTA</name>
<dbReference type="EMBL" id="JAPWDV010000003">
    <property type="protein sequence ID" value="KAJ6218345.1"/>
    <property type="molecule type" value="Genomic_DNA"/>
</dbReference>
<accession>A0A9Q0M6P2</accession>
<dbReference type="InterPro" id="IPR036282">
    <property type="entry name" value="Glutathione-S-Trfase_C_sf"/>
</dbReference>
<dbReference type="InterPro" id="IPR050213">
    <property type="entry name" value="GST_superfamily"/>
</dbReference>
<dbReference type="InterPro" id="IPR004045">
    <property type="entry name" value="Glutathione_S-Trfase_N"/>
</dbReference>
<dbReference type="OMA" id="CYDPEYT"/>
<evidence type="ECO:0000256" key="3">
    <source>
        <dbReference type="ARBA" id="ARBA00012452"/>
    </source>
</evidence>
<dbReference type="CDD" id="cd03075">
    <property type="entry name" value="GST_N_Mu"/>
    <property type="match status" value="1"/>
</dbReference>
<evidence type="ECO:0000256" key="1">
    <source>
        <dbReference type="ARBA" id="ARBA00003701"/>
    </source>
</evidence>
<comment type="caution">
    <text evidence="8">The sequence shown here is derived from an EMBL/GenBank/DDBJ whole genome shotgun (WGS) entry which is preliminary data.</text>
</comment>
<dbReference type="Gene3D" id="1.20.1050.10">
    <property type="match status" value="1"/>
</dbReference>
<dbReference type="SUPFAM" id="SSF52833">
    <property type="entry name" value="Thioredoxin-like"/>
    <property type="match status" value="1"/>
</dbReference>
<dbReference type="PANTHER" id="PTHR11571">
    <property type="entry name" value="GLUTATHIONE S-TRANSFERASE"/>
    <property type="match status" value="1"/>
</dbReference>
<dbReference type="PANTHER" id="PTHR11571:SF222">
    <property type="entry name" value="GLUTATHIONE TRANSFERASE"/>
    <property type="match status" value="1"/>
</dbReference>
<organism evidence="8 9">
    <name type="scientific">Blomia tropicalis</name>
    <name type="common">Mite</name>
    <dbReference type="NCBI Taxonomy" id="40697"/>
    <lineage>
        <taxon>Eukaryota</taxon>
        <taxon>Metazoa</taxon>
        <taxon>Ecdysozoa</taxon>
        <taxon>Arthropoda</taxon>
        <taxon>Chelicerata</taxon>
        <taxon>Arachnida</taxon>
        <taxon>Acari</taxon>
        <taxon>Acariformes</taxon>
        <taxon>Sarcoptiformes</taxon>
        <taxon>Astigmata</taxon>
        <taxon>Glycyphagoidea</taxon>
        <taxon>Echimyopodidae</taxon>
        <taxon>Blomia</taxon>
    </lineage>
</organism>
<protein>
    <recommendedName>
        <fullName evidence="3">glutathione transferase</fullName>
        <ecNumber evidence="3">2.5.1.18</ecNumber>
    </recommendedName>
</protein>
<dbReference type="Pfam" id="PF14497">
    <property type="entry name" value="GST_C_3"/>
    <property type="match status" value="1"/>
</dbReference>
<dbReference type="SFLD" id="SFLDS00019">
    <property type="entry name" value="Glutathione_Transferase_(cytos"/>
    <property type="match status" value="1"/>
</dbReference>
<dbReference type="SUPFAM" id="SSF47616">
    <property type="entry name" value="GST C-terminal domain-like"/>
    <property type="match status" value="1"/>
</dbReference>
<comment type="function">
    <text evidence="1">Conjugation of reduced glutathione to a wide number of exogenous and endogenous hydrophobic electrophiles.</text>
</comment>
<reference evidence="8" key="1">
    <citation type="submission" date="2022-12" db="EMBL/GenBank/DDBJ databases">
        <title>Genome assemblies of Blomia tropicalis.</title>
        <authorList>
            <person name="Cui Y."/>
        </authorList>
    </citation>
    <scope>NUCLEOTIDE SEQUENCE</scope>
    <source>
        <tissue evidence="8">Adult mites</tissue>
    </source>
</reference>
<dbReference type="InterPro" id="IPR004046">
    <property type="entry name" value="GST_C"/>
</dbReference>
<feature type="domain" description="GST N-terminal" evidence="6">
    <location>
        <begin position="2"/>
        <end position="92"/>
    </location>
</feature>
<evidence type="ECO:0000256" key="4">
    <source>
        <dbReference type="ARBA" id="ARBA00022679"/>
    </source>
</evidence>
<dbReference type="PROSITE" id="PS50404">
    <property type="entry name" value="GST_NTER"/>
    <property type="match status" value="1"/>
</dbReference>
<proteinExistence type="inferred from homology"/>
<comment type="similarity">
    <text evidence="2">Belongs to the GST superfamily. Mu family.</text>
</comment>
<evidence type="ECO:0000259" key="7">
    <source>
        <dbReference type="PROSITE" id="PS50405"/>
    </source>
</evidence>
<evidence type="ECO:0000256" key="2">
    <source>
        <dbReference type="ARBA" id="ARBA00005861"/>
    </source>
</evidence>